<sequence>MTIIFGALRRAARDRAARWSAIVAFLIFAPVYAIALPASLTGGHLGWMNLRFLSVETGLFALAMSLSLGLTVLLMVFVLREGQRARGTLATGGALLGLLTPLLCCSPILPILFGLMASVWPAMATALPGPLQGFISRHETMFLLTALILMLLALYQNARRAMQGPSCRID</sequence>
<dbReference type="EMBL" id="MWQO01000014">
    <property type="protein sequence ID" value="THD11369.1"/>
    <property type="molecule type" value="Genomic_DNA"/>
</dbReference>
<dbReference type="OrthoDB" id="5795389at2"/>
<gene>
    <name evidence="2" type="ORF">B1806_04435</name>
</gene>
<dbReference type="AlphaFoldDB" id="A0A4S3KQT0"/>
<feature type="transmembrane region" description="Helical" evidence="1">
    <location>
        <begin position="60"/>
        <end position="79"/>
    </location>
</feature>
<evidence type="ECO:0000313" key="3">
    <source>
        <dbReference type="Proteomes" id="UP000307749"/>
    </source>
</evidence>
<protein>
    <submittedName>
        <fullName evidence="2">Uncharacterized protein</fullName>
    </submittedName>
</protein>
<feature type="transmembrane region" description="Helical" evidence="1">
    <location>
        <begin position="91"/>
        <end position="120"/>
    </location>
</feature>
<keyword evidence="1" id="KW-0812">Transmembrane</keyword>
<evidence type="ECO:0000256" key="1">
    <source>
        <dbReference type="SAM" id="Phobius"/>
    </source>
</evidence>
<evidence type="ECO:0000313" key="2">
    <source>
        <dbReference type="EMBL" id="THD11369.1"/>
    </source>
</evidence>
<feature type="transmembrane region" description="Helical" evidence="1">
    <location>
        <begin position="140"/>
        <end position="158"/>
    </location>
</feature>
<organism evidence="2 3">
    <name type="scientific">Metallibacterium scheffleri</name>
    <dbReference type="NCBI Taxonomy" id="993689"/>
    <lineage>
        <taxon>Bacteria</taxon>
        <taxon>Pseudomonadati</taxon>
        <taxon>Pseudomonadota</taxon>
        <taxon>Gammaproteobacteria</taxon>
        <taxon>Lysobacterales</taxon>
        <taxon>Rhodanobacteraceae</taxon>
        <taxon>Metallibacterium</taxon>
    </lineage>
</organism>
<keyword evidence="3" id="KW-1185">Reference proteome</keyword>
<accession>A0A4S3KQT0</accession>
<reference evidence="2 3" key="1">
    <citation type="submission" date="2017-02" db="EMBL/GenBank/DDBJ databases">
        <title>Whole genome sequencing of Metallibacterium scheffleri DSM 24874 (T).</title>
        <authorList>
            <person name="Kumar S."/>
            <person name="Patil P."/>
            <person name="Patil P.B."/>
        </authorList>
    </citation>
    <scope>NUCLEOTIDE SEQUENCE [LARGE SCALE GENOMIC DNA]</scope>
    <source>
        <strain evidence="2 3">DSM 24874</strain>
    </source>
</reference>
<dbReference type="RefSeq" id="WP_081130313.1">
    <property type="nucleotide sequence ID" value="NZ_LDOS01000005.1"/>
</dbReference>
<keyword evidence="1" id="KW-0472">Membrane</keyword>
<proteinExistence type="predicted"/>
<comment type="caution">
    <text evidence="2">The sequence shown here is derived from an EMBL/GenBank/DDBJ whole genome shotgun (WGS) entry which is preliminary data.</text>
</comment>
<name>A0A4S3KQT0_9GAMM</name>
<feature type="transmembrane region" description="Helical" evidence="1">
    <location>
        <begin position="21"/>
        <end position="40"/>
    </location>
</feature>
<keyword evidence="1" id="KW-1133">Transmembrane helix</keyword>
<dbReference type="Proteomes" id="UP000307749">
    <property type="component" value="Unassembled WGS sequence"/>
</dbReference>
<dbReference type="STRING" id="993689.GCA_002077135_00276"/>